<feature type="compositionally biased region" description="Basic and acidic residues" evidence="1">
    <location>
        <begin position="217"/>
        <end position="275"/>
    </location>
</feature>
<gene>
    <name evidence="2" type="ORF">K470DRAFT_264407</name>
</gene>
<feature type="region of interest" description="Disordered" evidence="1">
    <location>
        <begin position="1"/>
        <end position="275"/>
    </location>
</feature>
<dbReference type="AlphaFoldDB" id="A0A6A7C0Y9"/>
<organism evidence="2 3">
    <name type="scientific">Piedraia hortae CBS 480.64</name>
    <dbReference type="NCBI Taxonomy" id="1314780"/>
    <lineage>
        <taxon>Eukaryota</taxon>
        <taxon>Fungi</taxon>
        <taxon>Dikarya</taxon>
        <taxon>Ascomycota</taxon>
        <taxon>Pezizomycotina</taxon>
        <taxon>Dothideomycetes</taxon>
        <taxon>Dothideomycetidae</taxon>
        <taxon>Capnodiales</taxon>
        <taxon>Piedraiaceae</taxon>
        <taxon>Piedraia</taxon>
    </lineage>
</organism>
<feature type="compositionally biased region" description="Polar residues" evidence="1">
    <location>
        <begin position="90"/>
        <end position="106"/>
    </location>
</feature>
<feature type="compositionally biased region" description="Low complexity" evidence="1">
    <location>
        <begin position="113"/>
        <end position="128"/>
    </location>
</feature>
<evidence type="ECO:0000313" key="2">
    <source>
        <dbReference type="EMBL" id="KAF2860605.1"/>
    </source>
</evidence>
<accession>A0A6A7C0Y9</accession>
<evidence type="ECO:0000256" key="1">
    <source>
        <dbReference type="SAM" id="MobiDB-lite"/>
    </source>
</evidence>
<sequence>MDSIIPKSRPALVQTKDVSRTTTPKSDIHRDNTGKVSKPPSPKLPISTVTNQSTSSTSPVKTAPKSLRILPKGPSSRKTSIASAAPVPSTPISLSSMTSASVSRANSPPPLPSVVASSGAGASKVGSAPVRAKTKTQVRKDRQERREKAREEEAKVEDVVETPHEAIIARKKKTKKDRPVSSRSVTPATSRPPSPSPSSEPAAAASVTFTREKKKIKLPDEKQTSTKKSDEETSNKKADVKKTPTKIIDEKKTTPMVVDEKKAASTPVKEEAKAALDKSVDDLIKSLTERNESFKRSLKIFAKGSLPSPKDPPDPPAHWTSEKKRHELSDGEVEGLLDGSLESVRYGGPESSPGNTGLVTPSGTVLRCLSPDSEARYLELERSERARPAHLSFHPRTVYQGSYDLPALQKAISARNARAITAMEAVVQDVPLGRYEYLVDNVDKYLDEFILPPAREYNRPVTPGVFHATAGTTNVKTVPPAQATPAIATTTPSTPLRSLPAPANPQDSCEEIKRKMELARNKLGVVDREMKRLMEMNKMPL</sequence>
<dbReference type="OrthoDB" id="1923159at2759"/>
<feature type="region of interest" description="Disordered" evidence="1">
    <location>
        <begin position="301"/>
        <end position="331"/>
    </location>
</feature>
<feature type="compositionally biased region" description="Low complexity" evidence="1">
    <location>
        <begin position="199"/>
        <end position="208"/>
    </location>
</feature>
<protein>
    <submittedName>
        <fullName evidence="2">Uncharacterized protein</fullName>
    </submittedName>
</protein>
<dbReference type="EMBL" id="MU005980">
    <property type="protein sequence ID" value="KAF2860605.1"/>
    <property type="molecule type" value="Genomic_DNA"/>
</dbReference>
<feature type="compositionally biased region" description="Basic and acidic residues" evidence="1">
    <location>
        <begin position="320"/>
        <end position="329"/>
    </location>
</feature>
<feature type="compositionally biased region" description="Low complexity" evidence="1">
    <location>
        <begin position="47"/>
        <end position="58"/>
    </location>
</feature>
<name>A0A6A7C0Y9_9PEZI</name>
<proteinExistence type="predicted"/>
<evidence type="ECO:0000313" key="3">
    <source>
        <dbReference type="Proteomes" id="UP000799421"/>
    </source>
</evidence>
<keyword evidence="3" id="KW-1185">Reference proteome</keyword>
<dbReference type="Proteomes" id="UP000799421">
    <property type="component" value="Unassembled WGS sequence"/>
</dbReference>
<reference evidence="2" key="1">
    <citation type="journal article" date="2020" name="Stud. Mycol.">
        <title>101 Dothideomycetes genomes: a test case for predicting lifestyles and emergence of pathogens.</title>
        <authorList>
            <person name="Haridas S."/>
            <person name="Albert R."/>
            <person name="Binder M."/>
            <person name="Bloem J."/>
            <person name="Labutti K."/>
            <person name="Salamov A."/>
            <person name="Andreopoulos B."/>
            <person name="Baker S."/>
            <person name="Barry K."/>
            <person name="Bills G."/>
            <person name="Bluhm B."/>
            <person name="Cannon C."/>
            <person name="Castanera R."/>
            <person name="Culley D."/>
            <person name="Daum C."/>
            <person name="Ezra D."/>
            <person name="Gonzalez J."/>
            <person name="Henrissat B."/>
            <person name="Kuo A."/>
            <person name="Liang C."/>
            <person name="Lipzen A."/>
            <person name="Lutzoni F."/>
            <person name="Magnuson J."/>
            <person name="Mondo S."/>
            <person name="Nolan M."/>
            <person name="Ohm R."/>
            <person name="Pangilinan J."/>
            <person name="Park H.-J."/>
            <person name="Ramirez L."/>
            <person name="Alfaro M."/>
            <person name="Sun H."/>
            <person name="Tritt A."/>
            <person name="Yoshinaga Y."/>
            <person name="Zwiers L.-H."/>
            <person name="Turgeon B."/>
            <person name="Goodwin S."/>
            <person name="Spatafora J."/>
            <person name="Crous P."/>
            <person name="Grigoriev I."/>
        </authorList>
    </citation>
    <scope>NUCLEOTIDE SEQUENCE</scope>
    <source>
        <strain evidence="2">CBS 480.64</strain>
    </source>
</reference>
<feature type="compositionally biased region" description="Basic and acidic residues" evidence="1">
    <location>
        <begin position="138"/>
        <end position="168"/>
    </location>
</feature>